<dbReference type="Proteomes" id="UP000617426">
    <property type="component" value="Unassembled WGS sequence"/>
</dbReference>
<organism evidence="1 2">
    <name type="scientific">Schaalia hyovaginalis</name>
    <dbReference type="NCBI Taxonomy" id="29316"/>
    <lineage>
        <taxon>Bacteria</taxon>
        <taxon>Bacillati</taxon>
        <taxon>Actinomycetota</taxon>
        <taxon>Actinomycetes</taxon>
        <taxon>Actinomycetales</taxon>
        <taxon>Actinomycetaceae</taxon>
        <taxon>Schaalia</taxon>
    </lineage>
</organism>
<protein>
    <recommendedName>
        <fullName evidence="3">DUF3710 domain-containing protein</fullName>
    </recommendedName>
</protein>
<dbReference type="InterPro" id="IPR022183">
    <property type="entry name" value="DUF3710"/>
</dbReference>
<evidence type="ECO:0008006" key="3">
    <source>
        <dbReference type="Google" id="ProtNLM"/>
    </source>
</evidence>
<keyword evidence="2" id="KW-1185">Reference proteome</keyword>
<comment type="caution">
    <text evidence="1">The sequence shown here is derived from an EMBL/GenBank/DDBJ whole genome shotgun (WGS) entry which is preliminary data.</text>
</comment>
<dbReference type="Pfam" id="PF12502">
    <property type="entry name" value="DUF3710"/>
    <property type="match status" value="1"/>
</dbReference>
<dbReference type="AlphaFoldDB" id="A0A923IYP5"/>
<name>A0A923IYP5_9ACTO</name>
<proteinExistence type="predicted"/>
<gene>
    <name evidence="1" type="ORF">HD592_001116</name>
</gene>
<sequence>MFGRKSRDRARAEAVEAVAPLAPARLDEDAEIWNEPGPRSAEEVDTSVGYVDMGSIRIPAVKGMQLRTQVADDGASVLRVLIVLGDSGLQISAAAAPRSGGVWDEVRAKIAEGIGADGGAVEAVEGRYGVELRADIPVTMPDGRAASSPMRIIGREGPRWFSRIDILGPAALNDEAGREIERIIDRIVIVRDDQPRARLDLLPIHVPDAAVEAPHV</sequence>
<evidence type="ECO:0000313" key="2">
    <source>
        <dbReference type="Proteomes" id="UP000617426"/>
    </source>
</evidence>
<reference evidence="1" key="1">
    <citation type="submission" date="2020-08" db="EMBL/GenBank/DDBJ databases">
        <title>Sequencing the genomes of 1000 actinobacteria strains.</title>
        <authorList>
            <person name="Klenk H.-P."/>
        </authorList>
    </citation>
    <scope>NUCLEOTIDE SEQUENCE</scope>
    <source>
        <strain evidence="1">DSM 10695</strain>
    </source>
</reference>
<dbReference type="EMBL" id="JACHMK010000001">
    <property type="protein sequence ID" value="MBB6334551.1"/>
    <property type="molecule type" value="Genomic_DNA"/>
</dbReference>
<accession>A0A923IYP5</accession>
<dbReference type="RefSeq" id="WP_184452442.1">
    <property type="nucleotide sequence ID" value="NZ_JACHMK010000001.1"/>
</dbReference>
<evidence type="ECO:0000313" key="1">
    <source>
        <dbReference type="EMBL" id="MBB6334551.1"/>
    </source>
</evidence>